<accession>A0AA37BPR9</accession>
<keyword evidence="1" id="KW-0808">Transferase</keyword>
<gene>
    <name evidence="4" type="ORF">GCM10007108_01400</name>
</gene>
<dbReference type="NCBIfam" id="TIGR01575">
    <property type="entry name" value="rimI"/>
    <property type="match status" value="1"/>
</dbReference>
<proteinExistence type="predicted"/>
<dbReference type="SUPFAM" id="SSF55729">
    <property type="entry name" value="Acyl-CoA N-acyltransferases (Nat)"/>
    <property type="match status" value="1"/>
</dbReference>
<dbReference type="InterPro" id="IPR051556">
    <property type="entry name" value="N-term/lysine_N-AcTrnsfr"/>
</dbReference>
<dbReference type="PROSITE" id="PS51186">
    <property type="entry name" value="GNAT"/>
    <property type="match status" value="1"/>
</dbReference>
<dbReference type="Pfam" id="PF00583">
    <property type="entry name" value="Acetyltransf_1"/>
    <property type="match status" value="1"/>
</dbReference>
<sequence>MALHTVPVRYVRNFRKQDLDRVVDIGNSSLTEYYTPSLIMDLYRSWPESFMVYCVGSEIVGFIVGSRQSDIDARILLLAVDARYRNQGCGSALMDSFLRLCRDCGIRSVRLEVRTDNEKAISFYRRYGFSITSTLKSYYSDASDAYVMWKILE</sequence>
<evidence type="ECO:0000313" key="4">
    <source>
        <dbReference type="EMBL" id="GGM66966.1"/>
    </source>
</evidence>
<dbReference type="AlphaFoldDB" id="A0AA37BPR9"/>
<dbReference type="EMBL" id="BMNY01000001">
    <property type="protein sequence ID" value="GGM66966.1"/>
    <property type="molecule type" value="Genomic_DNA"/>
</dbReference>
<reference evidence="4" key="2">
    <citation type="submission" date="2022-09" db="EMBL/GenBank/DDBJ databases">
        <authorList>
            <person name="Sun Q."/>
            <person name="Ohkuma M."/>
        </authorList>
    </citation>
    <scope>NUCLEOTIDE SEQUENCE</scope>
    <source>
        <strain evidence="4">JCM 13583</strain>
    </source>
</reference>
<protein>
    <submittedName>
        <fullName evidence="4">Ribosomal-protein-alanine N-acetyltransferase RimI</fullName>
    </submittedName>
</protein>
<evidence type="ECO:0000313" key="5">
    <source>
        <dbReference type="Proteomes" id="UP000632195"/>
    </source>
</evidence>
<keyword evidence="2" id="KW-0012">Acyltransferase</keyword>
<comment type="caution">
    <text evidence="4">The sequence shown here is derived from an EMBL/GenBank/DDBJ whole genome shotgun (WGS) entry which is preliminary data.</text>
</comment>
<evidence type="ECO:0000259" key="3">
    <source>
        <dbReference type="PROSITE" id="PS51186"/>
    </source>
</evidence>
<feature type="domain" description="N-acetyltransferase" evidence="3">
    <location>
        <begin position="9"/>
        <end position="153"/>
    </location>
</feature>
<dbReference type="RefSeq" id="WP_188679466.1">
    <property type="nucleotide sequence ID" value="NZ_BMNY01000001.1"/>
</dbReference>
<dbReference type="PANTHER" id="PTHR42919">
    <property type="entry name" value="N-ALPHA-ACETYLTRANSFERASE"/>
    <property type="match status" value="1"/>
</dbReference>
<dbReference type="InterPro" id="IPR016181">
    <property type="entry name" value="Acyl_CoA_acyltransferase"/>
</dbReference>
<evidence type="ECO:0000256" key="2">
    <source>
        <dbReference type="ARBA" id="ARBA00023315"/>
    </source>
</evidence>
<dbReference type="PIRSF" id="PIRSF037663">
    <property type="entry name" value="Acetyltransf_GNAT_prd"/>
    <property type="match status" value="1"/>
</dbReference>
<organism evidence="4 5">
    <name type="scientific">Thermogymnomonas acidicola</name>
    <dbReference type="NCBI Taxonomy" id="399579"/>
    <lineage>
        <taxon>Archaea</taxon>
        <taxon>Methanobacteriati</taxon>
        <taxon>Thermoplasmatota</taxon>
        <taxon>Thermoplasmata</taxon>
        <taxon>Thermoplasmatales</taxon>
        <taxon>Thermogymnomonas</taxon>
    </lineage>
</organism>
<evidence type="ECO:0000256" key="1">
    <source>
        <dbReference type="ARBA" id="ARBA00022679"/>
    </source>
</evidence>
<dbReference type="InterPro" id="IPR006464">
    <property type="entry name" value="AcTrfase_RimI/Ard1"/>
</dbReference>
<dbReference type="InterPro" id="IPR000182">
    <property type="entry name" value="GNAT_dom"/>
</dbReference>
<keyword evidence="5" id="KW-1185">Reference proteome</keyword>
<name>A0AA37BPR9_9ARCH</name>
<reference evidence="4" key="1">
    <citation type="journal article" date="2014" name="Int. J. Syst. Evol. Microbiol.">
        <title>Complete genome sequence of Corynebacterium casei LMG S-19264T (=DSM 44701T), isolated from a smear-ripened cheese.</title>
        <authorList>
            <consortium name="US DOE Joint Genome Institute (JGI-PGF)"/>
            <person name="Walter F."/>
            <person name="Albersmeier A."/>
            <person name="Kalinowski J."/>
            <person name="Ruckert C."/>
        </authorList>
    </citation>
    <scope>NUCLEOTIDE SEQUENCE</scope>
    <source>
        <strain evidence="4">JCM 13583</strain>
    </source>
</reference>
<dbReference type="GO" id="GO:0008080">
    <property type="term" value="F:N-acetyltransferase activity"/>
    <property type="evidence" value="ECO:0007669"/>
    <property type="project" value="InterPro"/>
</dbReference>
<dbReference type="PANTHER" id="PTHR42919:SF8">
    <property type="entry name" value="N-ALPHA-ACETYLTRANSFERASE 50"/>
    <property type="match status" value="1"/>
</dbReference>
<dbReference type="InterPro" id="IPR017255">
    <property type="entry name" value="AcTrfase_GNAT_prd"/>
</dbReference>
<dbReference type="Gene3D" id="3.40.630.30">
    <property type="match status" value="1"/>
</dbReference>
<dbReference type="CDD" id="cd04301">
    <property type="entry name" value="NAT_SF"/>
    <property type="match status" value="1"/>
</dbReference>
<dbReference type="Proteomes" id="UP000632195">
    <property type="component" value="Unassembled WGS sequence"/>
</dbReference>